<dbReference type="Gene3D" id="3.90.180.10">
    <property type="entry name" value="Medium-chain alcohol dehydrogenases, catalytic domain"/>
    <property type="match status" value="1"/>
</dbReference>
<evidence type="ECO:0000313" key="5">
    <source>
        <dbReference type="EMBL" id="WVZ52731.1"/>
    </source>
</evidence>
<evidence type="ECO:0000313" key="6">
    <source>
        <dbReference type="Proteomes" id="UP001341281"/>
    </source>
</evidence>
<dbReference type="InterPro" id="IPR036291">
    <property type="entry name" value="NAD(P)-bd_dom_sf"/>
</dbReference>
<dbReference type="PANTHER" id="PTHR48106">
    <property type="entry name" value="QUINONE OXIDOREDUCTASE PIG3-RELATED"/>
    <property type="match status" value="1"/>
</dbReference>
<sequence>MHASFTHSAQAPPHACPRHLVAPHLRTNRAPFTPPTRVCPSPDPPYPHPRPSLGPATPLRHSCAHAMRPRPRHRFLLRRGSAPPAAGSGAPPDAACRRRIAPPLTGRALVAPAAGRRPRPQPPCRADGASAPSRSRVPTAQRRVGVWLVADTLQRHGHHPPPADVSPYLGLECSGTILALGPGVPSRWAVGDKVCAALSGGGYAEKVVVPDGVPLTDAAAIPEVAYTVWSTVFMTRHLSPAESFLIHGGSSGIGASAIQIAKYLGIKFFITAGNEEKLAAIDDISEIFYLNSDLGSYTKYSS</sequence>
<dbReference type="AlphaFoldDB" id="A0AAQ3PTB9"/>
<dbReference type="Gene3D" id="3.40.50.720">
    <property type="entry name" value="NAD(P)-binding Rossmann-like Domain"/>
    <property type="match status" value="1"/>
</dbReference>
<dbReference type="GO" id="GO:0070402">
    <property type="term" value="F:NADPH binding"/>
    <property type="evidence" value="ECO:0007669"/>
    <property type="project" value="TreeGrafter"/>
</dbReference>
<dbReference type="PANTHER" id="PTHR48106:SF12">
    <property type="entry name" value="ENOYL REDUCTASE (ER) DOMAIN-CONTAINING PROTEIN"/>
    <property type="match status" value="1"/>
</dbReference>
<reference evidence="5 6" key="1">
    <citation type="submission" date="2024-02" db="EMBL/GenBank/DDBJ databases">
        <title>High-quality chromosome-scale genome assembly of Pensacola bahiagrass (Paspalum notatum Flugge var. saurae).</title>
        <authorList>
            <person name="Vega J.M."/>
            <person name="Podio M."/>
            <person name="Orjuela J."/>
            <person name="Siena L.A."/>
            <person name="Pessino S.C."/>
            <person name="Combes M.C."/>
            <person name="Mariac C."/>
            <person name="Albertini E."/>
            <person name="Pupilli F."/>
            <person name="Ortiz J.P.A."/>
            <person name="Leblanc O."/>
        </authorList>
    </citation>
    <scope>NUCLEOTIDE SEQUENCE [LARGE SCALE GENOMIC DNA]</scope>
    <source>
        <strain evidence="5">R1</strain>
        <tissue evidence="5">Leaf</tissue>
    </source>
</reference>
<evidence type="ECO:0000256" key="1">
    <source>
        <dbReference type="ARBA" id="ARBA00022857"/>
    </source>
</evidence>
<feature type="domain" description="Enoyl reductase (ER)" evidence="4">
    <location>
        <begin position="106"/>
        <end position="302"/>
    </location>
</feature>
<dbReference type="InterPro" id="IPR020843">
    <property type="entry name" value="ER"/>
</dbReference>
<dbReference type="InterPro" id="IPR013154">
    <property type="entry name" value="ADH-like_N"/>
</dbReference>
<dbReference type="SUPFAM" id="SSF50129">
    <property type="entry name" value="GroES-like"/>
    <property type="match status" value="1"/>
</dbReference>
<accession>A0AAQ3PTB9</accession>
<evidence type="ECO:0000256" key="3">
    <source>
        <dbReference type="SAM" id="MobiDB-lite"/>
    </source>
</evidence>
<feature type="region of interest" description="Disordered" evidence="3">
    <location>
        <begin position="109"/>
        <end position="140"/>
    </location>
</feature>
<evidence type="ECO:0000256" key="2">
    <source>
        <dbReference type="ARBA" id="ARBA00023002"/>
    </source>
</evidence>
<dbReference type="Pfam" id="PF08240">
    <property type="entry name" value="ADH_N"/>
    <property type="match status" value="1"/>
</dbReference>
<dbReference type="EMBL" id="CP144745">
    <property type="protein sequence ID" value="WVZ52727.1"/>
    <property type="molecule type" value="Genomic_DNA"/>
</dbReference>
<evidence type="ECO:0000259" key="4">
    <source>
        <dbReference type="SMART" id="SM00829"/>
    </source>
</evidence>
<dbReference type="SUPFAM" id="SSF51735">
    <property type="entry name" value="NAD(P)-binding Rossmann-fold domains"/>
    <property type="match status" value="1"/>
</dbReference>
<keyword evidence="6" id="KW-1185">Reference proteome</keyword>
<organism evidence="5 6">
    <name type="scientific">Paspalum notatum var. saurae</name>
    <dbReference type="NCBI Taxonomy" id="547442"/>
    <lineage>
        <taxon>Eukaryota</taxon>
        <taxon>Viridiplantae</taxon>
        <taxon>Streptophyta</taxon>
        <taxon>Embryophyta</taxon>
        <taxon>Tracheophyta</taxon>
        <taxon>Spermatophyta</taxon>
        <taxon>Magnoliopsida</taxon>
        <taxon>Liliopsida</taxon>
        <taxon>Poales</taxon>
        <taxon>Poaceae</taxon>
        <taxon>PACMAD clade</taxon>
        <taxon>Panicoideae</taxon>
        <taxon>Andropogonodae</taxon>
        <taxon>Paspaleae</taxon>
        <taxon>Paspalinae</taxon>
        <taxon>Paspalum</taxon>
    </lineage>
</organism>
<keyword evidence="1" id="KW-0521">NADP</keyword>
<proteinExistence type="predicted"/>
<keyword evidence="2" id="KW-0560">Oxidoreductase</keyword>
<protein>
    <recommendedName>
        <fullName evidence="4">Enoyl reductase (ER) domain-containing protein</fullName>
    </recommendedName>
</protein>
<dbReference type="EMBL" id="CP144745">
    <property type="protein sequence ID" value="WVZ52730.1"/>
    <property type="molecule type" value="Genomic_DNA"/>
</dbReference>
<dbReference type="SMART" id="SM00829">
    <property type="entry name" value="PKS_ER"/>
    <property type="match status" value="1"/>
</dbReference>
<gene>
    <name evidence="5" type="ORF">U9M48_003761</name>
</gene>
<dbReference type="EMBL" id="CP144745">
    <property type="protein sequence ID" value="WVZ52729.1"/>
    <property type="molecule type" value="Genomic_DNA"/>
</dbReference>
<name>A0AAQ3PTB9_PASNO</name>
<feature type="region of interest" description="Disordered" evidence="3">
    <location>
        <begin position="27"/>
        <end position="60"/>
    </location>
</feature>
<dbReference type="GO" id="GO:0016651">
    <property type="term" value="F:oxidoreductase activity, acting on NAD(P)H"/>
    <property type="evidence" value="ECO:0007669"/>
    <property type="project" value="TreeGrafter"/>
</dbReference>
<dbReference type="EMBL" id="CP144745">
    <property type="protein sequence ID" value="WVZ52731.1"/>
    <property type="molecule type" value="Genomic_DNA"/>
</dbReference>
<dbReference type="InterPro" id="IPR011032">
    <property type="entry name" value="GroES-like_sf"/>
</dbReference>
<dbReference type="Proteomes" id="UP001341281">
    <property type="component" value="Chromosome 01"/>
</dbReference>
<feature type="compositionally biased region" description="Pro residues" evidence="3">
    <location>
        <begin position="41"/>
        <end position="52"/>
    </location>
</feature>